<dbReference type="PROSITE" id="PS50850">
    <property type="entry name" value="MFS"/>
    <property type="match status" value="1"/>
</dbReference>
<reference evidence="6 7" key="1">
    <citation type="submission" date="2016-10" db="EMBL/GenBank/DDBJ databases">
        <authorList>
            <person name="de Groot N.N."/>
        </authorList>
    </citation>
    <scope>NUCLEOTIDE SEQUENCE [LARGE SCALE GENOMIC DNA]</scope>
    <source>
        <strain evidence="6 7">DSM 26880</strain>
    </source>
</reference>
<keyword evidence="7" id="KW-1185">Reference proteome</keyword>
<organism evidence="6 7">
    <name type="scientific">Citreimonas salinaria</name>
    <dbReference type="NCBI Taxonomy" id="321339"/>
    <lineage>
        <taxon>Bacteria</taxon>
        <taxon>Pseudomonadati</taxon>
        <taxon>Pseudomonadota</taxon>
        <taxon>Alphaproteobacteria</taxon>
        <taxon>Rhodobacterales</taxon>
        <taxon>Roseobacteraceae</taxon>
        <taxon>Citreimonas</taxon>
    </lineage>
</organism>
<dbReference type="Gene3D" id="1.20.1250.20">
    <property type="entry name" value="MFS general substrate transporter like domains"/>
    <property type="match status" value="1"/>
</dbReference>
<gene>
    <name evidence="6" type="ORF">SAMN05444340_13014</name>
</gene>
<evidence type="ECO:0000256" key="3">
    <source>
        <dbReference type="ARBA" id="ARBA00023136"/>
    </source>
</evidence>
<feature type="transmembrane region" description="Helical" evidence="4">
    <location>
        <begin position="71"/>
        <end position="92"/>
    </location>
</feature>
<feature type="transmembrane region" description="Helical" evidence="4">
    <location>
        <begin position="199"/>
        <end position="218"/>
    </location>
</feature>
<feature type="domain" description="Major facilitator superfamily (MFS) profile" evidence="5">
    <location>
        <begin position="67"/>
        <end position="258"/>
    </location>
</feature>
<evidence type="ECO:0000259" key="5">
    <source>
        <dbReference type="PROSITE" id="PS50850"/>
    </source>
</evidence>
<dbReference type="InterPro" id="IPR036259">
    <property type="entry name" value="MFS_trans_sf"/>
</dbReference>
<dbReference type="EMBL" id="FNPF01000030">
    <property type="protein sequence ID" value="SDY91948.1"/>
    <property type="molecule type" value="Genomic_DNA"/>
</dbReference>
<protein>
    <submittedName>
        <fullName evidence="6">Uncharacterized MFS-type transporter YbfB</fullName>
    </submittedName>
</protein>
<feature type="transmembrane region" description="Helical" evidence="4">
    <location>
        <begin position="31"/>
        <end position="50"/>
    </location>
</feature>
<dbReference type="Proteomes" id="UP000199286">
    <property type="component" value="Unassembled WGS sequence"/>
</dbReference>
<dbReference type="STRING" id="321339.SAMN05444340_13014"/>
<dbReference type="InterPro" id="IPR020846">
    <property type="entry name" value="MFS_dom"/>
</dbReference>
<dbReference type="SUPFAM" id="SSF103473">
    <property type="entry name" value="MFS general substrate transporter"/>
    <property type="match status" value="1"/>
</dbReference>
<name>A0A1H3NT22_9RHOB</name>
<feature type="transmembrane region" description="Helical" evidence="4">
    <location>
        <begin position="165"/>
        <end position="187"/>
    </location>
</feature>
<keyword evidence="1 4" id="KW-0812">Transmembrane</keyword>
<evidence type="ECO:0000256" key="4">
    <source>
        <dbReference type="SAM" id="Phobius"/>
    </source>
</evidence>
<feature type="transmembrane region" description="Helical" evidence="4">
    <location>
        <begin position="224"/>
        <end position="245"/>
    </location>
</feature>
<evidence type="ECO:0000256" key="1">
    <source>
        <dbReference type="ARBA" id="ARBA00022692"/>
    </source>
</evidence>
<sequence>MVSTGTGIGIALAGLAALAMVLSGLPWRFCWAFFAAASGIALIGNCLAFRSVERDCSSGLKSAWSNLAQRAAIPLFVIGFAYGTGSAIYISFAADYMVSAGGVAGLPVAATPALVYICYGLVGLSGLLTKRVKDRIGLPMLLRLLMLAGALSLALVAIAPDTWSGLILSAALQGLHVMMTSAVLAFWSERLFPSLPSRSFTVALLAAAAGSVLGPALAGVASDAFGAGAMFIGTALLPAATAIMLRDHDAQERPANVE</sequence>
<evidence type="ECO:0000256" key="2">
    <source>
        <dbReference type="ARBA" id="ARBA00022989"/>
    </source>
</evidence>
<feature type="transmembrane region" description="Helical" evidence="4">
    <location>
        <begin position="7"/>
        <end position="25"/>
    </location>
</feature>
<evidence type="ECO:0000313" key="7">
    <source>
        <dbReference type="Proteomes" id="UP000199286"/>
    </source>
</evidence>
<dbReference type="InterPro" id="IPR010645">
    <property type="entry name" value="MFS_4"/>
</dbReference>
<feature type="transmembrane region" description="Helical" evidence="4">
    <location>
        <begin position="104"/>
        <end position="128"/>
    </location>
</feature>
<keyword evidence="3 4" id="KW-0472">Membrane</keyword>
<dbReference type="AlphaFoldDB" id="A0A1H3NT22"/>
<dbReference type="Pfam" id="PF06779">
    <property type="entry name" value="MFS_4"/>
    <property type="match status" value="1"/>
</dbReference>
<evidence type="ECO:0000313" key="6">
    <source>
        <dbReference type="EMBL" id="SDY91948.1"/>
    </source>
</evidence>
<proteinExistence type="predicted"/>
<dbReference type="GO" id="GO:0022857">
    <property type="term" value="F:transmembrane transporter activity"/>
    <property type="evidence" value="ECO:0007669"/>
    <property type="project" value="InterPro"/>
</dbReference>
<feature type="transmembrane region" description="Helical" evidence="4">
    <location>
        <begin position="140"/>
        <end position="159"/>
    </location>
</feature>
<keyword evidence="2 4" id="KW-1133">Transmembrane helix</keyword>
<accession>A0A1H3NT22</accession>